<comment type="similarity">
    <text evidence="8">Belongs to the class I-like SAM-binding methyltransferase superfamily. C5-methyltransferase family.</text>
</comment>
<evidence type="ECO:0000256" key="1">
    <source>
        <dbReference type="ARBA" id="ARBA00004123"/>
    </source>
</evidence>
<sequence>MWGALDRKPRGVRAGSYTAEIVWTSASAYTTSERRQEEKGGGGSGAGCGCGELAATDESHESSDDLVELLDDREGWDVRPEVRAALPHRTIRCFYQSVSLLADRGCPQKGHFSYAVGDPAMVKYERPGDPQLGDVAMLHIYALFEDEHGVAYIVPKWNYFWEDIFARADDPRSQEDGCMRGRREVFVGAEVSSGGAHLVLNSQLEGNLNQVPNLLCPCTLAHRDEVEDIEAFEARKDCYWYRYSYDSSMLRWEFVPPPSECGGGGGGGWSPATLPADQPLRMVELFAGLGTVSDAAACAGFQPVCGLEVDAAASSSYCANVPVAGGEEMSVEQFLHALARGEEGMPEPGSIAYLHASPPCQALSPRNRFRSFGRLKAELAPLLEQVAEAVETLLPAYFSLEEVPQLLLTRLALKERPRPGRRPGKLQQAAAAAAADAAFDEGEGVEEVAEEEVEEEAERMAGSSSEGKEDGEADVEEEDSASTIEVRPMLPLLCRLLLGGYQLDVRVLNSAHYGRAYILAARCGHRLPLPPAPRYHAEHGPNRLVHFARRDPLLIPLADWTPLWVQSEPSMPPAVTVAEAIHDLPLLLGSSPVDRHAPFTTICGQVPPRFYHRGTRPSSDKAQANQHPDEPRWWTIAERKRAQSLPDRVQLFGTLGQKAEQVGNAVPWLQAKAVADAVYAAATGRPPVDPVPLLKGFGPVAEAAGAAGAAEDPAVGPVAGPDCVAGAGAGEAVVAAAAAGPVTPAAPLLAACRGVDGIGQEAGGQGACQASGELEFATAKAAAHSQEGEEAGAETGAAKRRRIADEGGQRDGRDSIRDSSCQAV</sequence>
<keyword evidence="5 8" id="KW-0949">S-adenosyl-L-methionine</keyword>
<dbReference type="GO" id="GO:0032259">
    <property type="term" value="P:methylation"/>
    <property type="evidence" value="ECO:0007669"/>
    <property type="project" value="UniProtKB-KW"/>
</dbReference>
<reference evidence="11 12" key="1">
    <citation type="journal article" date="2010" name="Plant Cell">
        <title>The Chlorella variabilis NC64A genome reveals adaptation to photosymbiosis, coevolution with viruses, and cryptic sex.</title>
        <authorList>
            <person name="Blanc G."/>
            <person name="Duncan G."/>
            <person name="Agarkova I."/>
            <person name="Borodovsky M."/>
            <person name="Gurnon J."/>
            <person name="Kuo A."/>
            <person name="Lindquist E."/>
            <person name="Lucas S."/>
            <person name="Pangilinan J."/>
            <person name="Polle J."/>
            <person name="Salamov A."/>
            <person name="Terry A."/>
            <person name="Yamada T."/>
            <person name="Dunigan D.D."/>
            <person name="Grigoriev I.V."/>
            <person name="Claverie J.M."/>
            <person name="Van Etten J.L."/>
        </authorList>
    </citation>
    <scope>NUCLEOTIDE SEQUENCE [LARGE SCALE GENOMIC DNA]</scope>
    <source>
        <strain evidence="11 12">NC64A</strain>
    </source>
</reference>
<accession>E1ZHK1</accession>
<keyword evidence="12" id="KW-1185">Reference proteome</keyword>
<dbReference type="GO" id="GO:0003886">
    <property type="term" value="F:DNA (cytosine-5-)-methyltransferase activity"/>
    <property type="evidence" value="ECO:0007669"/>
    <property type="project" value="UniProtKB-EC"/>
</dbReference>
<dbReference type="PANTHER" id="PTHR10629">
    <property type="entry name" value="CYTOSINE-SPECIFIC METHYLTRANSFERASE"/>
    <property type="match status" value="1"/>
</dbReference>
<gene>
    <name evidence="11" type="ORF">CHLNCDRAFT_135136</name>
</gene>
<evidence type="ECO:0000256" key="5">
    <source>
        <dbReference type="ARBA" id="ARBA00022691"/>
    </source>
</evidence>
<dbReference type="OrthoDB" id="514077at2759"/>
<evidence type="ECO:0000256" key="6">
    <source>
        <dbReference type="ARBA" id="ARBA00023125"/>
    </source>
</evidence>
<dbReference type="GO" id="GO:0003682">
    <property type="term" value="F:chromatin binding"/>
    <property type="evidence" value="ECO:0007669"/>
    <property type="project" value="InterPro"/>
</dbReference>
<dbReference type="GO" id="GO:0003677">
    <property type="term" value="F:DNA binding"/>
    <property type="evidence" value="ECO:0007669"/>
    <property type="project" value="UniProtKB-KW"/>
</dbReference>
<dbReference type="RefSeq" id="XP_005846579.1">
    <property type="nucleotide sequence ID" value="XM_005846517.1"/>
</dbReference>
<dbReference type="Pfam" id="PF00145">
    <property type="entry name" value="DNA_methylase"/>
    <property type="match status" value="1"/>
</dbReference>
<keyword evidence="6" id="KW-0238">DNA-binding</keyword>
<dbReference type="InterPro" id="IPR001025">
    <property type="entry name" value="BAH_dom"/>
</dbReference>
<evidence type="ECO:0000259" key="10">
    <source>
        <dbReference type="PROSITE" id="PS51038"/>
    </source>
</evidence>
<feature type="region of interest" description="Disordered" evidence="9">
    <location>
        <begin position="610"/>
        <end position="629"/>
    </location>
</feature>
<dbReference type="GO" id="GO:0044027">
    <property type="term" value="P:negative regulation of gene expression via chromosomal CpG island methylation"/>
    <property type="evidence" value="ECO:0007669"/>
    <property type="project" value="TreeGrafter"/>
</dbReference>
<feature type="region of interest" description="Disordered" evidence="9">
    <location>
        <begin position="28"/>
        <end position="65"/>
    </location>
</feature>
<feature type="compositionally biased region" description="Gly residues" evidence="9">
    <location>
        <begin position="41"/>
        <end position="50"/>
    </location>
</feature>
<keyword evidence="3 8" id="KW-0489">Methyltransferase</keyword>
<name>E1ZHK1_CHLVA</name>
<feature type="compositionally biased region" description="Basic and acidic residues" evidence="9">
    <location>
        <begin position="803"/>
        <end position="817"/>
    </location>
</feature>
<dbReference type="InterPro" id="IPR001525">
    <property type="entry name" value="C5_MeTfrase"/>
</dbReference>
<evidence type="ECO:0000313" key="11">
    <source>
        <dbReference type="EMBL" id="EFN54477.1"/>
    </source>
</evidence>
<feature type="compositionally biased region" description="Polar residues" evidence="9">
    <location>
        <begin position="616"/>
        <end position="626"/>
    </location>
</feature>
<feature type="region of interest" description="Disordered" evidence="9">
    <location>
        <begin position="779"/>
        <end position="824"/>
    </location>
</feature>
<evidence type="ECO:0000256" key="3">
    <source>
        <dbReference type="ARBA" id="ARBA00022603"/>
    </source>
</evidence>
<evidence type="ECO:0000256" key="4">
    <source>
        <dbReference type="ARBA" id="ARBA00022679"/>
    </source>
</evidence>
<dbReference type="AlphaFoldDB" id="E1ZHK1"/>
<feature type="domain" description="BAH" evidence="10">
    <location>
        <begin position="112"/>
        <end position="256"/>
    </location>
</feature>
<dbReference type="EMBL" id="GL433847">
    <property type="protein sequence ID" value="EFN54477.1"/>
    <property type="molecule type" value="Genomic_DNA"/>
</dbReference>
<dbReference type="PROSITE" id="PS51038">
    <property type="entry name" value="BAH"/>
    <property type="match status" value="1"/>
</dbReference>
<proteinExistence type="inferred from homology"/>
<dbReference type="GeneID" id="17353994"/>
<dbReference type="SUPFAM" id="SSF53335">
    <property type="entry name" value="S-adenosyl-L-methionine-dependent methyltransferases"/>
    <property type="match status" value="1"/>
</dbReference>
<dbReference type="InterPro" id="IPR050390">
    <property type="entry name" value="C5-Methyltransferase"/>
</dbReference>
<organism evidence="12">
    <name type="scientific">Chlorella variabilis</name>
    <name type="common">Green alga</name>
    <dbReference type="NCBI Taxonomy" id="554065"/>
    <lineage>
        <taxon>Eukaryota</taxon>
        <taxon>Viridiplantae</taxon>
        <taxon>Chlorophyta</taxon>
        <taxon>core chlorophytes</taxon>
        <taxon>Trebouxiophyceae</taxon>
        <taxon>Chlorellales</taxon>
        <taxon>Chlorellaceae</taxon>
        <taxon>Chlorella clade</taxon>
        <taxon>Chlorella</taxon>
    </lineage>
</organism>
<dbReference type="Gene3D" id="2.30.30.490">
    <property type="match status" value="1"/>
</dbReference>
<feature type="compositionally biased region" description="Acidic residues" evidence="9">
    <location>
        <begin position="440"/>
        <end position="457"/>
    </location>
</feature>
<dbReference type="KEGG" id="cvr:CHLNCDRAFT_135136"/>
<dbReference type="GO" id="GO:0005634">
    <property type="term" value="C:nucleus"/>
    <property type="evidence" value="ECO:0007669"/>
    <property type="project" value="UniProtKB-SubCell"/>
</dbReference>
<dbReference type="Proteomes" id="UP000008141">
    <property type="component" value="Unassembled WGS sequence"/>
</dbReference>
<feature type="active site" evidence="8">
    <location>
        <position position="360"/>
    </location>
</feature>
<dbReference type="PANTHER" id="PTHR10629:SF52">
    <property type="entry name" value="DNA (CYTOSINE-5)-METHYLTRANSFERASE 1"/>
    <property type="match status" value="1"/>
</dbReference>
<evidence type="ECO:0000256" key="7">
    <source>
        <dbReference type="ARBA" id="ARBA00023242"/>
    </source>
</evidence>
<feature type="compositionally biased region" description="Acidic residues" evidence="9">
    <location>
        <begin position="469"/>
        <end position="480"/>
    </location>
</feature>
<dbReference type="InterPro" id="IPR029063">
    <property type="entry name" value="SAM-dependent_MTases_sf"/>
</dbReference>
<dbReference type="EC" id="2.1.1.37" evidence="2"/>
<dbReference type="Gene3D" id="3.40.50.150">
    <property type="entry name" value="Vaccinia Virus protein VP39"/>
    <property type="match status" value="1"/>
</dbReference>
<feature type="region of interest" description="Disordered" evidence="9">
    <location>
        <begin position="440"/>
        <end position="482"/>
    </location>
</feature>
<keyword evidence="7" id="KW-0539">Nucleus</keyword>
<dbReference type="InParanoid" id="E1ZHK1"/>
<keyword evidence="4 8" id="KW-0808">Transferase</keyword>
<dbReference type="Gene3D" id="3.90.120.10">
    <property type="entry name" value="DNA Methylase, subunit A, domain 2"/>
    <property type="match status" value="1"/>
</dbReference>
<evidence type="ECO:0000256" key="8">
    <source>
        <dbReference type="PROSITE-ProRule" id="PRU01016"/>
    </source>
</evidence>
<evidence type="ECO:0000256" key="9">
    <source>
        <dbReference type="SAM" id="MobiDB-lite"/>
    </source>
</evidence>
<dbReference type="PROSITE" id="PS51679">
    <property type="entry name" value="SAM_MT_C5"/>
    <property type="match status" value="1"/>
</dbReference>
<dbReference type="InterPro" id="IPR043151">
    <property type="entry name" value="BAH_sf"/>
</dbReference>
<protein>
    <recommendedName>
        <fullName evidence="2">DNA (cytosine-5-)-methyltransferase</fullName>
        <ecNumber evidence="2">2.1.1.37</ecNumber>
    </recommendedName>
</protein>
<comment type="subcellular location">
    <subcellularLocation>
        <location evidence="1">Nucleus</location>
    </subcellularLocation>
</comment>
<evidence type="ECO:0000256" key="2">
    <source>
        <dbReference type="ARBA" id="ARBA00011975"/>
    </source>
</evidence>
<evidence type="ECO:0000313" key="12">
    <source>
        <dbReference type="Proteomes" id="UP000008141"/>
    </source>
</evidence>